<dbReference type="PANTHER" id="PTHR43798">
    <property type="entry name" value="MONOACYLGLYCEROL LIPASE"/>
    <property type="match status" value="1"/>
</dbReference>
<dbReference type="AlphaFoldDB" id="A0A2A4YZL2"/>
<dbReference type="PANTHER" id="PTHR43798:SF33">
    <property type="entry name" value="HYDROLASE, PUTATIVE (AFU_ORTHOLOGUE AFUA_2G14860)-RELATED"/>
    <property type="match status" value="1"/>
</dbReference>
<comment type="caution">
    <text evidence="2">The sequence shown here is derived from an EMBL/GenBank/DDBJ whole genome shotgun (WGS) entry which is preliminary data.</text>
</comment>
<protein>
    <submittedName>
        <fullName evidence="2">Alpha/beta hydrolase</fullName>
    </submittedName>
</protein>
<dbReference type="InterPro" id="IPR000073">
    <property type="entry name" value="AB_hydrolase_1"/>
</dbReference>
<accession>A0A2A4YZL2</accession>
<dbReference type="InterPro" id="IPR029058">
    <property type="entry name" value="AB_hydrolase_fold"/>
</dbReference>
<evidence type="ECO:0000313" key="2">
    <source>
        <dbReference type="EMBL" id="PCJ00061.1"/>
    </source>
</evidence>
<reference evidence="2" key="2">
    <citation type="journal article" date="2018" name="ISME J.">
        <title>A dynamic microbial community with high functional redundancy inhabits the cold, oxic subseafloor aquifer.</title>
        <authorList>
            <person name="Tully B.J."/>
            <person name="Wheat C.G."/>
            <person name="Glazer B.T."/>
            <person name="Huber J.A."/>
        </authorList>
    </citation>
    <scope>NUCLEOTIDE SEQUENCE</scope>
    <source>
        <strain evidence="2">NORP83</strain>
    </source>
</reference>
<dbReference type="GO" id="GO:0016020">
    <property type="term" value="C:membrane"/>
    <property type="evidence" value="ECO:0007669"/>
    <property type="project" value="TreeGrafter"/>
</dbReference>
<dbReference type="InterPro" id="IPR050266">
    <property type="entry name" value="AB_hydrolase_sf"/>
</dbReference>
<dbReference type="SUPFAM" id="SSF53474">
    <property type="entry name" value="alpha/beta-Hydrolases"/>
    <property type="match status" value="1"/>
</dbReference>
<dbReference type="EMBL" id="NVUS01000013">
    <property type="protein sequence ID" value="PCJ00061.1"/>
    <property type="molecule type" value="Genomic_DNA"/>
</dbReference>
<reference key="1">
    <citation type="submission" date="2017-08" db="EMBL/GenBank/DDBJ databases">
        <title>A dynamic microbial community with high functional redundancy inhabits the cold, oxic subseafloor aquifer.</title>
        <authorList>
            <person name="Tully B.J."/>
            <person name="Wheat C.G."/>
            <person name="Glazer B.T."/>
            <person name="Huber J.A."/>
        </authorList>
    </citation>
    <scope>NUCLEOTIDE SEQUENCE [LARGE SCALE GENOMIC DNA]</scope>
</reference>
<organism evidence="2">
    <name type="scientific">OCS116 cluster bacterium</name>
    <dbReference type="NCBI Taxonomy" id="2030921"/>
    <lineage>
        <taxon>Bacteria</taxon>
        <taxon>Pseudomonadati</taxon>
        <taxon>Pseudomonadota</taxon>
        <taxon>Alphaproteobacteria</taxon>
        <taxon>OCS116 cluster</taxon>
    </lineage>
</organism>
<sequence>MTNVTRRDFHVKTRDNVSIAIRELRQVGHDDRVPMILLHGTRIPGLSEFDLDVPNGSLAEDLAKQGHVVYIVDARGFGRSERPAEMDEPRQPGKRSLVRTVEITHDVDAAVEHLIDATGQKKVALFGWGVGGTCVQMYASLYPQKVSHLVFYNTIYGGYKRPTRSTFAHPDDAEKFNQEEYGNYNLNSIELLEEHWDTQIPIDDKVAWRDPEMVKAFSQALLDGDPTSMQRTPPSYRSPNGMLEDLFRMSRGEKLMHANQIYAKVMIVNPELDTLSKDEDMDALVEDLCHAEQVLVYAPKNTTHYILLDRPERGRNDLLAKMDEFLY</sequence>
<dbReference type="Pfam" id="PF00561">
    <property type="entry name" value="Abhydrolase_1"/>
    <property type="match status" value="1"/>
</dbReference>
<dbReference type="Gene3D" id="3.40.50.1820">
    <property type="entry name" value="alpha/beta hydrolase"/>
    <property type="match status" value="1"/>
</dbReference>
<name>A0A2A4YZL2_9PROT</name>
<gene>
    <name evidence="2" type="ORF">COB13_10745</name>
</gene>
<dbReference type="GO" id="GO:0016787">
    <property type="term" value="F:hydrolase activity"/>
    <property type="evidence" value="ECO:0007669"/>
    <property type="project" value="UniProtKB-KW"/>
</dbReference>
<proteinExistence type="predicted"/>
<feature type="domain" description="AB hydrolase-1" evidence="1">
    <location>
        <begin position="34"/>
        <end position="230"/>
    </location>
</feature>
<evidence type="ECO:0000259" key="1">
    <source>
        <dbReference type="Pfam" id="PF00561"/>
    </source>
</evidence>
<keyword evidence="2" id="KW-0378">Hydrolase</keyword>